<dbReference type="AlphaFoldDB" id="F0ZS54"/>
<dbReference type="FunCoup" id="F0ZS54">
    <property type="interactions" value="926"/>
</dbReference>
<evidence type="ECO:0000256" key="1">
    <source>
        <dbReference type="ARBA" id="ARBA00022737"/>
    </source>
</evidence>
<accession>F0ZS54</accession>
<dbReference type="EMBL" id="GL871152">
    <property type="protein sequence ID" value="EGC33221.1"/>
    <property type="molecule type" value="Genomic_DNA"/>
</dbReference>
<sequence length="411" mass="47370">MLKFPETLKYLKIPQEILTINLYQTCGLKTNTYSSQIKNNLGFIINRYKNLYNLNENYGITHLTISFSDWNIILHNDYSPPNLYKLTLMDEHSHEIKKGMLPKNLQSLKIVPGYNHSVIHLPKQLKEIDLGKLTLRGYGSRTYNQFLKNLPPSITSIKLKISPYTVIQPFKESLAKSLKTLVLNSEPLYLDGNLESLTYLDISRSHKITIDIDLLPQTLNTLKLSLSTAVKKPEAYRGFPASITNFDGLPSHLSLKFENPLNLQYLQIRNRLFSMPQNPHYNFINNFPNIKSIYNTFTVFLFGDNPKSPLPPNLKLLYLELRAFIIENSNRHIITLSNETLGSSLETLILEGSSANPTIKLPFPDSIEHIYLNTDLQSNLNEFLNSTEIKHKIRFFSGKPKLYDKLKKYYL</sequence>
<name>F0ZS54_DICPU</name>
<dbReference type="Proteomes" id="UP000001064">
    <property type="component" value="Unassembled WGS sequence"/>
</dbReference>
<dbReference type="GeneID" id="10504604"/>
<dbReference type="InterPro" id="IPR008615">
    <property type="entry name" value="FNIP"/>
</dbReference>
<proteinExistence type="predicted"/>
<organism evidence="2 3">
    <name type="scientific">Dictyostelium purpureum</name>
    <name type="common">Slime mold</name>
    <dbReference type="NCBI Taxonomy" id="5786"/>
    <lineage>
        <taxon>Eukaryota</taxon>
        <taxon>Amoebozoa</taxon>
        <taxon>Evosea</taxon>
        <taxon>Eumycetozoa</taxon>
        <taxon>Dictyostelia</taxon>
        <taxon>Dictyosteliales</taxon>
        <taxon>Dictyosteliaceae</taxon>
        <taxon>Dictyostelium</taxon>
    </lineage>
</organism>
<dbReference type="Pfam" id="PF05725">
    <property type="entry name" value="FNIP"/>
    <property type="match status" value="1"/>
</dbReference>
<dbReference type="PANTHER" id="PTHR32134">
    <property type="entry name" value="FNIP REPEAT-CONTAINING PROTEIN"/>
    <property type="match status" value="1"/>
</dbReference>
<reference evidence="3" key="1">
    <citation type="journal article" date="2011" name="Genome Biol.">
        <title>Comparative genomics of the social amoebae Dictyostelium discoideum and Dictyostelium purpureum.</title>
        <authorList>
            <consortium name="US DOE Joint Genome Institute (JGI-PGF)"/>
            <person name="Sucgang R."/>
            <person name="Kuo A."/>
            <person name="Tian X."/>
            <person name="Salerno W."/>
            <person name="Parikh A."/>
            <person name="Feasley C.L."/>
            <person name="Dalin E."/>
            <person name="Tu H."/>
            <person name="Huang E."/>
            <person name="Barry K."/>
            <person name="Lindquist E."/>
            <person name="Shapiro H."/>
            <person name="Bruce D."/>
            <person name="Schmutz J."/>
            <person name="Salamov A."/>
            <person name="Fey P."/>
            <person name="Gaudet P."/>
            <person name="Anjard C."/>
            <person name="Babu M.M."/>
            <person name="Basu S."/>
            <person name="Bushmanova Y."/>
            <person name="van der Wel H."/>
            <person name="Katoh-Kurasawa M."/>
            <person name="Dinh C."/>
            <person name="Coutinho P.M."/>
            <person name="Saito T."/>
            <person name="Elias M."/>
            <person name="Schaap P."/>
            <person name="Kay R.R."/>
            <person name="Henrissat B."/>
            <person name="Eichinger L."/>
            <person name="Rivero F."/>
            <person name="Putnam N.H."/>
            <person name="West C.M."/>
            <person name="Loomis W.F."/>
            <person name="Chisholm R.L."/>
            <person name="Shaulsky G."/>
            <person name="Strassmann J.E."/>
            <person name="Queller D.C."/>
            <person name="Kuspa A."/>
            <person name="Grigoriev I.V."/>
        </authorList>
    </citation>
    <scope>NUCLEOTIDE SEQUENCE [LARGE SCALE GENOMIC DNA]</scope>
    <source>
        <strain evidence="3">QSDP1</strain>
    </source>
</reference>
<dbReference type="RefSeq" id="XP_003290261.1">
    <property type="nucleotide sequence ID" value="XM_003290213.1"/>
</dbReference>
<dbReference type="InParanoid" id="F0ZS54"/>
<protein>
    <recommendedName>
        <fullName evidence="4">FNIP repeat-containing protein</fullName>
    </recommendedName>
</protein>
<keyword evidence="3" id="KW-1185">Reference proteome</keyword>
<evidence type="ECO:0008006" key="4">
    <source>
        <dbReference type="Google" id="ProtNLM"/>
    </source>
</evidence>
<dbReference type="InterPro" id="IPR051251">
    <property type="entry name" value="STK_FNIP-Repeat"/>
</dbReference>
<dbReference type="KEGG" id="dpp:DICPUDRAFT_154745"/>
<gene>
    <name evidence="2" type="ORF">DICPUDRAFT_154745</name>
</gene>
<evidence type="ECO:0000313" key="3">
    <source>
        <dbReference type="Proteomes" id="UP000001064"/>
    </source>
</evidence>
<dbReference type="VEuPathDB" id="AmoebaDB:DICPUDRAFT_154745"/>
<dbReference type="PANTHER" id="PTHR32134:SF180">
    <property type="entry name" value="FNIP REPEAT-CONTAINING PROTEIN"/>
    <property type="match status" value="1"/>
</dbReference>
<evidence type="ECO:0000313" key="2">
    <source>
        <dbReference type="EMBL" id="EGC33221.1"/>
    </source>
</evidence>
<keyword evidence="1" id="KW-0677">Repeat</keyword>